<dbReference type="AlphaFoldDB" id="G8C0X4"/>
<dbReference type="SUPFAM" id="SSF50965">
    <property type="entry name" value="Galactose oxidase, central domain"/>
    <property type="match status" value="2"/>
</dbReference>
<dbReference type="OMA" id="STATHIC"/>
<dbReference type="InterPro" id="IPR011043">
    <property type="entry name" value="Gal_Oxase/kelch_b-propeller"/>
</dbReference>
<feature type="compositionally biased region" description="Polar residues" evidence="1">
    <location>
        <begin position="7"/>
        <end position="17"/>
    </location>
</feature>
<organism evidence="2 3">
    <name type="scientific">Tetrapisispora phaffii (strain ATCC 24235 / CBS 4417 / NBRC 1672 / NRRL Y-8282 / UCD 70-5)</name>
    <name type="common">Yeast</name>
    <name type="synonym">Fabospora phaffii</name>
    <dbReference type="NCBI Taxonomy" id="1071381"/>
    <lineage>
        <taxon>Eukaryota</taxon>
        <taxon>Fungi</taxon>
        <taxon>Dikarya</taxon>
        <taxon>Ascomycota</taxon>
        <taxon>Saccharomycotina</taxon>
        <taxon>Saccharomycetes</taxon>
        <taxon>Saccharomycetales</taxon>
        <taxon>Saccharomycetaceae</taxon>
        <taxon>Tetrapisispora</taxon>
    </lineage>
</organism>
<dbReference type="PANTHER" id="PTHR23244">
    <property type="entry name" value="KELCH REPEAT DOMAIN"/>
    <property type="match status" value="1"/>
</dbReference>
<dbReference type="GeneID" id="11532107"/>
<dbReference type="PANTHER" id="PTHR23244:SF471">
    <property type="entry name" value="GUANINE NUCLEOTIDE-BINDING PROTEIN SUBUNIT BETA 1-RELATED"/>
    <property type="match status" value="1"/>
</dbReference>
<feature type="compositionally biased region" description="Polar residues" evidence="1">
    <location>
        <begin position="616"/>
        <end position="633"/>
    </location>
</feature>
<dbReference type="EMBL" id="HE612869">
    <property type="protein sequence ID" value="CCE65802.1"/>
    <property type="molecule type" value="Genomic_DNA"/>
</dbReference>
<feature type="region of interest" description="Disordered" evidence="1">
    <location>
        <begin position="1"/>
        <end position="21"/>
    </location>
</feature>
<gene>
    <name evidence="2" type="primary">TPHA0N00210</name>
    <name evidence="2" type="ordered locus">TPHA_0N00210</name>
</gene>
<keyword evidence="3" id="KW-1185">Reference proteome</keyword>
<dbReference type="KEGG" id="tpf:TPHA_0N00210"/>
<name>G8C0X4_TETPH</name>
<evidence type="ECO:0000313" key="3">
    <source>
        <dbReference type="Proteomes" id="UP000005666"/>
    </source>
</evidence>
<dbReference type="STRING" id="1071381.G8C0X4"/>
<dbReference type="Gene3D" id="2.120.10.80">
    <property type="entry name" value="Kelch-type beta propeller"/>
    <property type="match status" value="2"/>
</dbReference>
<dbReference type="Proteomes" id="UP000005666">
    <property type="component" value="Chromosome 14"/>
</dbReference>
<reference evidence="2 3" key="1">
    <citation type="journal article" date="2011" name="Proc. Natl. Acad. Sci. U.S.A.">
        <title>Evolutionary erosion of yeast sex chromosomes by mating-type switching accidents.</title>
        <authorList>
            <person name="Gordon J.L."/>
            <person name="Armisen D."/>
            <person name="Proux-Wera E."/>
            <person name="Oheigeartaigh S.S."/>
            <person name="Byrne K.P."/>
            <person name="Wolfe K.H."/>
        </authorList>
    </citation>
    <scope>NUCLEOTIDE SEQUENCE [LARGE SCALE GENOMIC DNA]</scope>
    <source>
        <strain evidence="3">ATCC 24235 / CBS 4417 / NBRC 1672 / NRRL Y-8282 / UCD 70-5</strain>
    </source>
</reference>
<evidence type="ECO:0000313" key="2">
    <source>
        <dbReference type="EMBL" id="CCE65802.1"/>
    </source>
</evidence>
<accession>G8C0X4</accession>
<dbReference type="RefSeq" id="XP_003688236.1">
    <property type="nucleotide sequence ID" value="XM_003688188.1"/>
</dbReference>
<dbReference type="HOGENOM" id="CLU_015198_0_0_1"/>
<dbReference type="OrthoDB" id="10251809at2759"/>
<feature type="region of interest" description="Disordered" evidence="1">
    <location>
        <begin position="588"/>
        <end position="635"/>
    </location>
</feature>
<dbReference type="InterPro" id="IPR015915">
    <property type="entry name" value="Kelch-typ_b-propeller"/>
</dbReference>
<proteinExistence type="predicted"/>
<protein>
    <submittedName>
        <fullName evidence="2">Uncharacterized protein</fullName>
    </submittedName>
</protein>
<evidence type="ECO:0000256" key="1">
    <source>
        <dbReference type="SAM" id="MobiDB-lite"/>
    </source>
</evidence>
<sequence length="848" mass="95532">MEDVREQTLSTSPTNATIHPRLTPNILQPNEVKIDPPLTSKNDVIYKPLSYLYNYIPIRHDSNEDTFSHKTYERENEFLLKKYYSLRVSSVTVNNPNMSSKLSSNDTSLRQNSVTSTSDISDITKVDRNALHDIINCFLSTRSSDFLQGADNQVENLLKDEMNCLVTPLKKIGDSIYESNCISPYFQYIKKFEAINAKQENDAVSKHTLWMPITKDYVNPYLLHPPMDNNLYANKTSPLFIQGLNVFNNTIDTFRGITNITSIFGEQKLPALVYHSASSCGDNIYIFGGLMACNMYDQNAPDLSDFRVDGLENLPPPLIPKIVNNPAMINNPHLYCLSNISKSLKRPKVCGQIPPPLCCAKMSNITERHLFIYGGFEIKSDTVLDSNGIYHIRKRLYANEFGYILDVETFKFSKIEIIAQSYNDILYPTISGRFGQVQMAVNLASVVNTGNSTPSVSRKTTLDIHSDISKSSDVNNIDDKSSSKTGSHQIIISTVYVFGGYRETAEGTFEALGDFWRIELSVEARGKRGYLKFNESAQAVRIYNEDNLEWPSARAFSASSYVDLAVNEVIDMKKLENELCETLDNQLKSNNKNDAAPVSLTRPSLRSSRSSHKNCNRNNNINTESQNEQSSRMDNIDSDNKLFNQYYKMHKDKFKNNNEYFVVQGGSDNHKVLGDLWFFNTVTERWNCKDIRIQRKSDHKFIPLNLPLVGHTLVTEGDIGISIGGLSQAAVDYLYDRNVSGRDEDERSSNLSRVIGSSMVNSYNLRSGNLQLQKVEKAKYPGYGDYQLVDNKSDGVSTTALHLGCTIVKIRGILYIIGGVVSANRDYMNLHIKGAIESIITPSVNLFS</sequence>
<dbReference type="eggNOG" id="ENOG502QV98">
    <property type="taxonomic scope" value="Eukaryota"/>
</dbReference>
<feature type="compositionally biased region" description="Low complexity" evidence="1">
    <location>
        <begin position="599"/>
        <end position="608"/>
    </location>
</feature>